<dbReference type="Proteomes" id="UP000618343">
    <property type="component" value="Unassembled WGS sequence"/>
</dbReference>
<dbReference type="EMBL" id="DQUO01000066">
    <property type="protein sequence ID" value="HIP91748.1"/>
    <property type="molecule type" value="Genomic_DNA"/>
</dbReference>
<proteinExistence type="predicted"/>
<protein>
    <submittedName>
        <fullName evidence="2">Uncharacterized protein</fullName>
    </submittedName>
</protein>
<accession>A0A832ZSR8</accession>
<evidence type="ECO:0000313" key="2">
    <source>
        <dbReference type="EMBL" id="HIP91748.1"/>
    </source>
</evidence>
<evidence type="ECO:0000313" key="3">
    <source>
        <dbReference type="Proteomes" id="UP000618343"/>
    </source>
</evidence>
<dbReference type="AlphaFoldDB" id="A0A832ZSR8"/>
<organism evidence="2 3">
    <name type="scientific">Methanothermococcus okinawensis</name>
    <dbReference type="NCBI Taxonomy" id="155863"/>
    <lineage>
        <taxon>Archaea</taxon>
        <taxon>Methanobacteriati</taxon>
        <taxon>Methanobacteriota</taxon>
        <taxon>Methanomada group</taxon>
        <taxon>Methanococci</taxon>
        <taxon>Methanococcales</taxon>
        <taxon>Methanococcaceae</taxon>
        <taxon>Methanothermococcus</taxon>
    </lineage>
</organism>
<gene>
    <name evidence="1" type="ORF">EYH15_04245</name>
    <name evidence="2" type="ORF">EYH21_05565</name>
</gene>
<dbReference type="EMBL" id="DQUI01000070">
    <property type="protein sequence ID" value="HIP84679.1"/>
    <property type="molecule type" value="Genomic_DNA"/>
</dbReference>
<reference evidence="2" key="1">
    <citation type="journal article" date="2020" name="ISME J.">
        <title>Gammaproteobacteria mediating utilization of methyl-, sulfur- and petroleum organic compounds in deep ocean hydrothermal plumes.</title>
        <authorList>
            <person name="Zhou Z."/>
            <person name="Liu Y."/>
            <person name="Pan J."/>
            <person name="Cron B.R."/>
            <person name="Toner B.M."/>
            <person name="Anantharaman K."/>
            <person name="Breier J.A."/>
            <person name="Dick G.J."/>
            <person name="Li M."/>
        </authorList>
    </citation>
    <scope>NUCLEOTIDE SEQUENCE</scope>
    <source>
        <strain evidence="1">SZUA-1453</strain>
        <strain evidence="2">SZUA-1471</strain>
    </source>
</reference>
<dbReference type="Proteomes" id="UP000643554">
    <property type="component" value="Unassembled WGS sequence"/>
</dbReference>
<name>A0A832ZSR8_9EURY</name>
<comment type="caution">
    <text evidence="2">The sequence shown here is derived from an EMBL/GenBank/DDBJ whole genome shotgun (WGS) entry which is preliminary data.</text>
</comment>
<evidence type="ECO:0000313" key="1">
    <source>
        <dbReference type="EMBL" id="HIP84679.1"/>
    </source>
</evidence>
<sequence>MRVVSNRGIAIVPECSEGTVILKMIDEEDKEIESIEMDLESASLLTTLLDYGAIYAENITRDFKKDGVMLKKIKDVGTCFAGNGNRISIAILPADEKRSASILIGFHKGNNHSSIILKPKKAAYLSKMITKLILSNI</sequence>